<reference evidence="1" key="1">
    <citation type="journal article" date="2012" name="Nature">
        <title>The oyster genome reveals stress adaptation and complexity of shell formation.</title>
        <authorList>
            <person name="Zhang G."/>
            <person name="Fang X."/>
            <person name="Guo X."/>
            <person name="Li L."/>
            <person name="Luo R."/>
            <person name="Xu F."/>
            <person name="Yang P."/>
            <person name="Zhang L."/>
            <person name="Wang X."/>
            <person name="Qi H."/>
            <person name="Xiong Z."/>
            <person name="Que H."/>
            <person name="Xie Y."/>
            <person name="Holland P.W."/>
            <person name="Paps J."/>
            <person name="Zhu Y."/>
            <person name="Wu F."/>
            <person name="Chen Y."/>
            <person name="Wang J."/>
            <person name="Peng C."/>
            <person name="Meng J."/>
            <person name="Yang L."/>
            <person name="Liu J."/>
            <person name="Wen B."/>
            <person name="Zhang N."/>
            <person name="Huang Z."/>
            <person name="Zhu Q."/>
            <person name="Feng Y."/>
            <person name="Mount A."/>
            <person name="Hedgecock D."/>
            <person name="Xu Z."/>
            <person name="Liu Y."/>
            <person name="Domazet-Loso T."/>
            <person name="Du Y."/>
            <person name="Sun X."/>
            <person name="Zhang S."/>
            <person name="Liu B."/>
            <person name="Cheng P."/>
            <person name="Jiang X."/>
            <person name="Li J."/>
            <person name="Fan D."/>
            <person name="Wang W."/>
            <person name="Fu W."/>
            <person name="Wang T."/>
            <person name="Wang B."/>
            <person name="Zhang J."/>
            <person name="Peng Z."/>
            <person name="Li Y."/>
            <person name="Li N."/>
            <person name="Wang J."/>
            <person name="Chen M."/>
            <person name="He Y."/>
            <person name="Tan F."/>
            <person name="Song X."/>
            <person name="Zheng Q."/>
            <person name="Huang R."/>
            <person name="Yang H."/>
            <person name="Du X."/>
            <person name="Chen L."/>
            <person name="Yang M."/>
            <person name="Gaffney P.M."/>
            <person name="Wang S."/>
            <person name="Luo L."/>
            <person name="She Z."/>
            <person name="Ming Y."/>
            <person name="Huang W."/>
            <person name="Zhang S."/>
            <person name="Huang B."/>
            <person name="Zhang Y."/>
            <person name="Qu T."/>
            <person name="Ni P."/>
            <person name="Miao G."/>
            <person name="Wang J."/>
            <person name="Wang Q."/>
            <person name="Steinberg C.E."/>
            <person name="Wang H."/>
            <person name="Li N."/>
            <person name="Qian L."/>
            <person name="Zhang G."/>
            <person name="Li Y."/>
            <person name="Yang H."/>
            <person name="Liu X."/>
            <person name="Wang J."/>
            <person name="Yin Y."/>
            <person name="Wang J."/>
        </authorList>
    </citation>
    <scope>NUCLEOTIDE SEQUENCE [LARGE SCALE GENOMIC DNA]</scope>
    <source>
        <strain evidence="1">05x7-T-G4-1.051#20</strain>
    </source>
</reference>
<dbReference type="Gene3D" id="2.120.10.30">
    <property type="entry name" value="TolB, C-terminal domain"/>
    <property type="match status" value="1"/>
</dbReference>
<dbReference type="AlphaFoldDB" id="K1RIS6"/>
<evidence type="ECO:0000313" key="1">
    <source>
        <dbReference type="EMBL" id="EKC34091.1"/>
    </source>
</evidence>
<dbReference type="PROSITE" id="PS50119">
    <property type="entry name" value="ZF_BBOX"/>
    <property type="match status" value="1"/>
</dbReference>
<name>K1RIS6_MAGGI</name>
<dbReference type="InParanoid" id="K1RIS6"/>
<accession>K1RIS6</accession>
<dbReference type="Pfam" id="PF00643">
    <property type="entry name" value="zf-B_box"/>
    <property type="match status" value="1"/>
</dbReference>
<gene>
    <name evidence="1" type="ORF">CGI_10018963</name>
</gene>
<sequence length="373" mass="43191">MAAISPKHPLESAQEHIPMCEKHNMNIDITCEDCDEFICSQCAKTDHKDHDWKTIPTAGRLRRRELKKTLSKVKDIYVIEMNEMIQTAVEQMENNQKRCEFEVSKLQKHFEAIVSKLDKIRKNYEKKLRGNLESKNSEINDGRLNLEKKKEQIMDVVEFIEEKHSTMSDYSLIDNLRDLTNLLSNRDRATINNKLELLVTLMDNESERYHLNSRSRRLVRHVTLTGDVIREYEYQGDGQTRLFTVPWRVKQNGNTDICVVNKTSESTSELMILSSSGCVKVVYRGQSLVKKCLFSDVVCDSRSNIIVSDMENGQIHLLGPDGTFVKYLLTQYEITHPSSVSLINSTLWVGNNEGCVKVFECVLKYEITKRHFF</sequence>
<dbReference type="SUPFAM" id="SSF63825">
    <property type="entry name" value="YWTD domain"/>
    <property type="match status" value="1"/>
</dbReference>
<dbReference type="PANTHER" id="PTHR25462:SF296">
    <property type="entry name" value="MEIOTIC P26, ISOFORM F"/>
    <property type="match status" value="1"/>
</dbReference>
<dbReference type="InterPro" id="IPR000315">
    <property type="entry name" value="Znf_B-box"/>
</dbReference>
<dbReference type="GO" id="GO:0008270">
    <property type="term" value="F:zinc ion binding"/>
    <property type="evidence" value="ECO:0007669"/>
    <property type="project" value="InterPro"/>
</dbReference>
<dbReference type="HOGENOM" id="CLU_040222_0_0_1"/>
<dbReference type="Gene3D" id="3.30.160.60">
    <property type="entry name" value="Classic Zinc Finger"/>
    <property type="match status" value="1"/>
</dbReference>
<dbReference type="InterPro" id="IPR011042">
    <property type="entry name" value="6-blade_b-propeller_TolB-like"/>
</dbReference>
<dbReference type="SUPFAM" id="SSF57845">
    <property type="entry name" value="B-box zinc-binding domain"/>
    <property type="match status" value="1"/>
</dbReference>
<proteinExistence type="predicted"/>
<organism evidence="1">
    <name type="scientific">Magallana gigas</name>
    <name type="common">Pacific oyster</name>
    <name type="synonym">Crassostrea gigas</name>
    <dbReference type="NCBI Taxonomy" id="29159"/>
    <lineage>
        <taxon>Eukaryota</taxon>
        <taxon>Metazoa</taxon>
        <taxon>Spiralia</taxon>
        <taxon>Lophotrochozoa</taxon>
        <taxon>Mollusca</taxon>
        <taxon>Bivalvia</taxon>
        <taxon>Autobranchia</taxon>
        <taxon>Pteriomorphia</taxon>
        <taxon>Ostreida</taxon>
        <taxon>Ostreoidea</taxon>
        <taxon>Ostreidae</taxon>
        <taxon>Magallana</taxon>
    </lineage>
</organism>
<dbReference type="EMBL" id="JH818639">
    <property type="protein sequence ID" value="EKC34091.1"/>
    <property type="molecule type" value="Genomic_DNA"/>
</dbReference>
<dbReference type="PANTHER" id="PTHR25462">
    <property type="entry name" value="BONUS, ISOFORM C-RELATED"/>
    <property type="match status" value="1"/>
</dbReference>
<protein>
    <submittedName>
        <fullName evidence="1">Tripartite motif-containing protein 38</fullName>
    </submittedName>
</protein>
<dbReference type="InterPro" id="IPR047153">
    <property type="entry name" value="TRIM45/56/19-like"/>
</dbReference>